<dbReference type="Proteomes" id="UP000309997">
    <property type="component" value="Unassembled WGS sequence"/>
</dbReference>
<reference evidence="1 2" key="1">
    <citation type="journal article" date="2024" name="Plant Biotechnol. J.">
        <title>Genome and CRISPR/Cas9 system of a widespread forest tree (Populus alba) in the world.</title>
        <authorList>
            <person name="Liu Y.J."/>
            <person name="Jiang P.F."/>
            <person name="Han X.M."/>
            <person name="Li X.Y."/>
            <person name="Wang H.M."/>
            <person name="Wang Y.J."/>
            <person name="Wang X.X."/>
            <person name="Zeng Q.Y."/>
        </authorList>
    </citation>
    <scope>NUCLEOTIDE SEQUENCE [LARGE SCALE GENOMIC DNA]</scope>
    <source>
        <strain evidence="2">cv. PAL-ZL1</strain>
    </source>
</reference>
<keyword evidence="2" id="KW-1185">Reference proteome</keyword>
<accession>A0ACC4APB9</accession>
<proteinExistence type="predicted"/>
<protein>
    <submittedName>
        <fullName evidence="1">Uncharacterized protein</fullName>
    </submittedName>
</protein>
<organism evidence="1 2">
    <name type="scientific">Populus alba</name>
    <name type="common">White poplar</name>
    <dbReference type="NCBI Taxonomy" id="43335"/>
    <lineage>
        <taxon>Eukaryota</taxon>
        <taxon>Viridiplantae</taxon>
        <taxon>Streptophyta</taxon>
        <taxon>Embryophyta</taxon>
        <taxon>Tracheophyta</taxon>
        <taxon>Spermatophyta</taxon>
        <taxon>Magnoliopsida</taxon>
        <taxon>eudicotyledons</taxon>
        <taxon>Gunneridae</taxon>
        <taxon>Pentapetalae</taxon>
        <taxon>rosids</taxon>
        <taxon>fabids</taxon>
        <taxon>Malpighiales</taxon>
        <taxon>Salicaceae</taxon>
        <taxon>Saliceae</taxon>
        <taxon>Populus</taxon>
    </lineage>
</organism>
<evidence type="ECO:0000313" key="2">
    <source>
        <dbReference type="Proteomes" id="UP000309997"/>
    </source>
</evidence>
<sequence>MMYKEIKVYLDDMIAKYKRGEDHIKVLRKLFESDKGIEVDLDKVKAIQSMSSPKIEKEVMGFLGRLNYIAQFIVQLTITCELIFRLLRKKNSRTWNEECEEAFNKINKNLNRNYSIFSSVWDGGSDAFESRNPLIKGVDGFRTIRGRMGQREDPSKWAPNYEGPYVVKKAFSGGALKLSRMDGEDLARVMNSNSVKRSLAMISLCKEPFFSLH</sequence>
<evidence type="ECO:0000313" key="1">
    <source>
        <dbReference type="EMBL" id="KAL3567871.1"/>
    </source>
</evidence>
<name>A0ACC4APB9_POPAL</name>
<gene>
    <name evidence="1" type="ORF">D5086_030522</name>
</gene>
<dbReference type="EMBL" id="RCHU02000017">
    <property type="protein sequence ID" value="KAL3567871.1"/>
    <property type="molecule type" value="Genomic_DNA"/>
</dbReference>
<comment type="caution">
    <text evidence="1">The sequence shown here is derived from an EMBL/GenBank/DDBJ whole genome shotgun (WGS) entry which is preliminary data.</text>
</comment>